<dbReference type="Gene3D" id="3.10.180.10">
    <property type="entry name" value="2,3-Dihydroxybiphenyl 1,2-Dioxygenase, domain 1"/>
    <property type="match status" value="1"/>
</dbReference>
<dbReference type="SUPFAM" id="SSF54593">
    <property type="entry name" value="Glyoxalase/Bleomycin resistance protein/Dihydroxybiphenyl dioxygenase"/>
    <property type="match status" value="1"/>
</dbReference>
<dbReference type="PANTHER" id="PTHR33990">
    <property type="entry name" value="PROTEIN YJDN-RELATED"/>
    <property type="match status" value="1"/>
</dbReference>
<dbReference type="STRING" id="716541.ECL_00363"/>
<accession>A0A0H3CE92</accession>
<keyword evidence="3" id="KW-1185">Reference proteome</keyword>
<dbReference type="HOGENOM" id="CLU_046006_17_1_6"/>
<dbReference type="GeneID" id="83571664"/>
<dbReference type="AlphaFoldDB" id="A0A0H3CE92"/>
<dbReference type="KEGG" id="enc:ECL_00363"/>
<evidence type="ECO:0000313" key="3">
    <source>
        <dbReference type="Proteomes" id="UP000002363"/>
    </source>
</evidence>
<evidence type="ECO:0000313" key="2">
    <source>
        <dbReference type="EMBL" id="ADF59929.1"/>
    </source>
</evidence>
<dbReference type="InterPro" id="IPR028973">
    <property type="entry name" value="PhnB-like"/>
</dbReference>
<dbReference type="OrthoDB" id="9795306at2"/>
<dbReference type="Pfam" id="PF00903">
    <property type="entry name" value="Glyoxalase"/>
    <property type="match status" value="1"/>
</dbReference>
<dbReference type="InterPro" id="IPR004360">
    <property type="entry name" value="Glyas_Fos-R_dOase_dom"/>
</dbReference>
<feature type="domain" description="Glyoxalase/fosfomycin resistance/dioxygenase" evidence="1">
    <location>
        <begin position="9"/>
        <end position="138"/>
    </location>
</feature>
<dbReference type="PATRIC" id="fig|716541.4.peg.648"/>
<dbReference type="RefSeq" id="WP_013095114.1">
    <property type="nucleotide sequence ID" value="NC_014121.1"/>
</dbReference>
<dbReference type="CDD" id="cd06588">
    <property type="entry name" value="PhnB_like"/>
    <property type="match status" value="1"/>
</dbReference>
<organism evidence="2 3">
    <name type="scientific">Enterobacter cloacae subsp. cloacae (strain ATCC 13047 / DSM 30054 / NBRC 13535 / NCTC 10005 / WDCM 00083 / NCDC 279-56)</name>
    <dbReference type="NCBI Taxonomy" id="716541"/>
    <lineage>
        <taxon>Bacteria</taxon>
        <taxon>Pseudomonadati</taxon>
        <taxon>Pseudomonadota</taxon>
        <taxon>Gammaproteobacteria</taxon>
        <taxon>Enterobacterales</taxon>
        <taxon>Enterobacteriaceae</taxon>
        <taxon>Enterobacter</taxon>
        <taxon>Enterobacter cloacae complex</taxon>
    </lineage>
</organism>
<evidence type="ECO:0000259" key="1">
    <source>
        <dbReference type="Pfam" id="PF00903"/>
    </source>
</evidence>
<dbReference type="EMBL" id="CP001918">
    <property type="protein sequence ID" value="ADF59929.1"/>
    <property type="molecule type" value="Genomic_DNA"/>
</dbReference>
<sequence length="147" mass="16029">MPLSPYISFAGNCAEATAFYQQAVGAELLYKITFGEMPKSESSEEGCPSGMQFPDSAIAHSNVRIAGSDIMMSDGLPPGSKAQYAGFTLVLDTQDVNEGQRWFDNLADGGNIEMAWQETFWAHGFGKVTDKYGVPWMINVVKQQQSS</sequence>
<dbReference type="eggNOG" id="COG2764">
    <property type="taxonomic scope" value="Bacteria"/>
</dbReference>
<dbReference type="NCBIfam" id="NF007537">
    <property type="entry name" value="PRK10148.1"/>
    <property type="match status" value="1"/>
</dbReference>
<protein>
    <submittedName>
        <fullName evidence="2">Putative phnB protein</fullName>
    </submittedName>
</protein>
<dbReference type="PANTHER" id="PTHR33990:SF1">
    <property type="entry name" value="PROTEIN YJDN"/>
    <property type="match status" value="1"/>
</dbReference>
<name>A0A0H3CE92_ENTCC</name>
<gene>
    <name evidence="2" type="ordered locus">ECL_00363</name>
</gene>
<proteinExistence type="predicted"/>
<dbReference type="InterPro" id="IPR029068">
    <property type="entry name" value="Glyas_Bleomycin-R_OHBP_Dase"/>
</dbReference>
<dbReference type="Proteomes" id="UP000002363">
    <property type="component" value="Chromosome"/>
</dbReference>
<reference evidence="2 3" key="1">
    <citation type="journal article" date="2010" name="J. Bacteriol.">
        <title>Complete genome sequence of Enterobacter cloacae subsp. cloacae type strain ATCC 13047.</title>
        <authorList>
            <person name="Ren Y."/>
            <person name="Ren Y."/>
            <person name="Zhou Z."/>
            <person name="Guo X."/>
            <person name="Li Y."/>
            <person name="Feng L."/>
            <person name="Wang L."/>
        </authorList>
    </citation>
    <scope>NUCLEOTIDE SEQUENCE [LARGE SCALE GENOMIC DNA]</scope>
    <source>
        <strain evidence="3">ATCC 13047 / DSM 30054 / NBRC 13535 / NCTC 10005 / WDCM 00083 / NCDC 279-56</strain>
    </source>
</reference>
<dbReference type="EnsemblBacteria" id="ADF59929">
    <property type="protein sequence ID" value="ADF59929"/>
    <property type="gene ID" value="ECL_00363"/>
</dbReference>